<sequence>MPGLLRQALRFRFGSLGGTGLVTLGPVVTRGKVVELRPPEGADAAEWSRLARPEGDRLEPRWAESDLDWVTRTSEAAWRERCAELRRLARDDKALPFLITVDGGIAGELLLDRVDRGRGSAELDVWISQAREGASITASALRLLLHHAFGEYELRRLTAAIPVGDHGAATLFSRAGFRREGLLRGYRRSLDYELWSLLATDRPEESISDLPIVSAVDVPGGGRGFERSSALQRRLHELVPGGAHTYARGSDQYPEDMAPVLVRGDGCRVWDADGNCFIEYGMGLRSVTLGHGYRPVLDAVHRALADGVNFSRPTRLEVAAAEDFLSLVPGADMVKFAKNGSDATSAAIRLARAATGRDMVAVCDQPFFSADDWFIGAVEMNAGVPENTRNQTVRFQFNDLESLRQRFAENGGQIACVVMEAATALAEPEPGFLEGVRALCDAHGALLVFDEMITGFRWSASGAQTVYGVRPDLSCWGKAMGNGFPISALAGRRDLMELGGLRTESPRVFLLSTTHGPETVSLAAFRAVVRAYADSDPIGVMERRGTQLAEGVNSAASELGVEHLVAAIGRPSCMVFTTRDGEGRPSQPYRTLFLQELLRRGVLGQSFVISAAHTVADVEHTIRATREALVVYRQALEDGGVDRFLIGRPVAPALRSLARPRQL</sequence>
<dbReference type="Pfam" id="PF00202">
    <property type="entry name" value="Aminotran_3"/>
    <property type="match status" value="1"/>
</dbReference>
<dbReference type="GO" id="GO:0030170">
    <property type="term" value="F:pyridoxal phosphate binding"/>
    <property type="evidence" value="ECO:0007669"/>
    <property type="project" value="InterPro"/>
</dbReference>
<proteinExistence type="predicted"/>
<dbReference type="GO" id="GO:0016747">
    <property type="term" value="F:acyltransferase activity, transferring groups other than amino-acyl groups"/>
    <property type="evidence" value="ECO:0007669"/>
    <property type="project" value="InterPro"/>
</dbReference>
<dbReference type="Pfam" id="PF13302">
    <property type="entry name" value="Acetyltransf_3"/>
    <property type="match status" value="1"/>
</dbReference>
<protein>
    <submittedName>
        <fullName evidence="4">Glutamate-1-semialdehyde 2,1-aminomutase</fullName>
    </submittedName>
</protein>
<dbReference type="AlphaFoldDB" id="A0A3E0I9J8"/>
<accession>A0A3E0I9J8</accession>
<dbReference type="InterPro" id="IPR016181">
    <property type="entry name" value="Acyl_CoA_acyltransferase"/>
</dbReference>
<dbReference type="Gene3D" id="3.40.630.30">
    <property type="match status" value="1"/>
</dbReference>
<dbReference type="SUPFAM" id="SSF55729">
    <property type="entry name" value="Acyl-CoA N-acyltransferases (Nat)"/>
    <property type="match status" value="1"/>
</dbReference>
<organism evidence="4 5">
    <name type="scientific">Kutzneria buriramensis</name>
    <dbReference type="NCBI Taxonomy" id="1045776"/>
    <lineage>
        <taxon>Bacteria</taxon>
        <taxon>Bacillati</taxon>
        <taxon>Actinomycetota</taxon>
        <taxon>Actinomycetes</taxon>
        <taxon>Pseudonocardiales</taxon>
        <taxon>Pseudonocardiaceae</taxon>
        <taxon>Kutzneria</taxon>
    </lineage>
</organism>
<dbReference type="InterPro" id="IPR015421">
    <property type="entry name" value="PyrdxlP-dep_Trfase_major"/>
</dbReference>
<dbReference type="EMBL" id="QUNO01000001">
    <property type="protein sequence ID" value="REH55281.1"/>
    <property type="molecule type" value="Genomic_DNA"/>
</dbReference>
<evidence type="ECO:0000256" key="1">
    <source>
        <dbReference type="ARBA" id="ARBA00001933"/>
    </source>
</evidence>
<evidence type="ECO:0000259" key="3">
    <source>
        <dbReference type="PROSITE" id="PS51186"/>
    </source>
</evidence>
<dbReference type="Gene3D" id="3.40.640.10">
    <property type="entry name" value="Type I PLP-dependent aspartate aminotransferase-like (Major domain)"/>
    <property type="match status" value="1"/>
</dbReference>
<dbReference type="PANTHER" id="PTHR43713">
    <property type="entry name" value="GLUTAMATE-1-SEMIALDEHYDE 2,1-AMINOMUTASE"/>
    <property type="match status" value="1"/>
</dbReference>
<dbReference type="InterPro" id="IPR015424">
    <property type="entry name" value="PyrdxlP-dep_Trfase"/>
</dbReference>
<dbReference type="Proteomes" id="UP000256269">
    <property type="component" value="Unassembled WGS sequence"/>
</dbReference>
<dbReference type="InterPro" id="IPR015422">
    <property type="entry name" value="PyrdxlP-dep_Trfase_small"/>
</dbReference>
<dbReference type="PANTHER" id="PTHR43713:SF3">
    <property type="entry name" value="GLUTAMATE-1-SEMIALDEHYDE 2,1-AMINOMUTASE 1, CHLOROPLASTIC-RELATED"/>
    <property type="match status" value="1"/>
</dbReference>
<dbReference type="SUPFAM" id="SSF53383">
    <property type="entry name" value="PLP-dependent transferases"/>
    <property type="match status" value="1"/>
</dbReference>
<comment type="cofactor">
    <cofactor evidence="1">
        <name>pyridoxal 5'-phosphate</name>
        <dbReference type="ChEBI" id="CHEBI:597326"/>
    </cofactor>
</comment>
<dbReference type="InterPro" id="IPR005814">
    <property type="entry name" value="Aminotrans_3"/>
</dbReference>
<dbReference type="InterPro" id="IPR000182">
    <property type="entry name" value="GNAT_dom"/>
</dbReference>
<dbReference type="NCBIfam" id="NF004856">
    <property type="entry name" value="PRK06209.1"/>
    <property type="match status" value="1"/>
</dbReference>
<dbReference type="Gene3D" id="3.90.1150.10">
    <property type="entry name" value="Aspartate Aminotransferase, domain 1"/>
    <property type="match status" value="1"/>
</dbReference>
<name>A0A3E0I9J8_9PSEU</name>
<evidence type="ECO:0000313" key="4">
    <source>
        <dbReference type="EMBL" id="REH55281.1"/>
    </source>
</evidence>
<keyword evidence="2" id="KW-0663">Pyridoxal phosphate</keyword>
<gene>
    <name evidence="4" type="ORF">BCF44_101301</name>
</gene>
<feature type="domain" description="N-acetyltransferase" evidence="3">
    <location>
        <begin position="34"/>
        <end position="199"/>
    </location>
</feature>
<dbReference type="GO" id="GO:0008483">
    <property type="term" value="F:transaminase activity"/>
    <property type="evidence" value="ECO:0007669"/>
    <property type="project" value="InterPro"/>
</dbReference>
<reference evidence="4 5" key="1">
    <citation type="submission" date="2018-08" db="EMBL/GenBank/DDBJ databases">
        <title>Genomic Encyclopedia of Archaeal and Bacterial Type Strains, Phase II (KMG-II): from individual species to whole genera.</title>
        <authorList>
            <person name="Goeker M."/>
        </authorList>
    </citation>
    <scope>NUCLEOTIDE SEQUENCE [LARGE SCALE GENOMIC DNA]</scope>
    <source>
        <strain evidence="4 5">DSM 45791</strain>
    </source>
</reference>
<keyword evidence="5" id="KW-1185">Reference proteome</keyword>
<evidence type="ECO:0000256" key="2">
    <source>
        <dbReference type="ARBA" id="ARBA00022898"/>
    </source>
</evidence>
<evidence type="ECO:0000313" key="5">
    <source>
        <dbReference type="Proteomes" id="UP000256269"/>
    </source>
</evidence>
<dbReference type="PROSITE" id="PS51186">
    <property type="entry name" value="GNAT"/>
    <property type="match status" value="1"/>
</dbReference>
<comment type="caution">
    <text evidence="4">The sequence shown here is derived from an EMBL/GenBank/DDBJ whole genome shotgun (WGS) entry which is preliminary data.</text>
</comment>